<evidence type="ECO:0000313" key="2">
    <source>
        <dbReference type="Proteomes" id="UP000187941"/>
    </source>
</evidence>
<reference evidence="1 2" key="1">
    <citation type="submission" date="2016-01" db="EMBL/GenBank/DDBJ databases">
        <authorList>
            <person name="Oliw E.H."/>
        </authorList>
    </citation>
    <scope>NUCLEOTIDE SEQUENCE [LARGE SCALE GENOMIC DNA]</scope>
    <source>
        <strain evidence="1 2">DY10</strain>
    </source>
</reference>
<dbReference type="OrthoDB" id="958730at2"/>
<dbReference type="AlphaFoldDB" id="A0A1P9WUE5"/>
<name>A0A1P9WUE5_9BACT</name>
<evidence type="ECO:0000313" key="1">
    <source>
        <dbReference type="EMBL" id="AQG78960.1"/>
    </source>
</evidence>
<keyword evidence="2" id="KW-1185">Reference proteome</keyword>
<gene>
    <name evidence="1" type="ORF">AWR27_06245</name>
</gene>
<sequence>MTDIEPQIRPLVDALNATGLVQTFSSCAGHFAPDEQTLRDRNHAEVRFVPAPGVSDNAVENFLSVLLQTYKKRHGLLPVALIGYKLFTPLDDDTTEQTYVLELRPFNRFDPPDRKRADIDRAIVQVLRVMSDE</sequence>
<protein>
    <submittedName>
        <fullName evidence="1">Uncharacterized protein</fullName>
    </submittedName>
</protein>
<organism evidence="1 2">
    <name type="scientific">Spirosoma montaniterrae</name>
    <dbReference type="NCBI Taxonomy" id="1178516"/>
    <lineage>
        <taxon>Bacteria</taxon>
        <taxon>Pseudomonadati</taxon>
        <taxon>Bacteroidota</taxon>
        <taxon>Cytophagia</taxon>
        <taxon>Cytophagales</taxon>
        <taxon>Cytophagaceae</taxon>
        <taxon>Spirosoma</taxon>
    </lineage>
</organism>
<dbReference type="KEGG" id="smon:AWR27_06245"/>
<dbReference type="EMBL" id="CP014263">
    <property type="protein sequence ID" value="AQG78960.1"/>
    <property type="molecule type" value="Genomic_DNA"/>
</dbReference>
<dbReference type="RefSeq" id="WP_077130405.1">
    <property type="nucleotide sequence ID" value="NZ_CP014263.1"/>
</dbReference>
<dbReference type="STRING" id="1178516.AWR27_06245"/>
<proteinExistence type="predicted"/>
<accession>A0A1P9WUE5</accession>
<dbReference type="Proteomes" id="UP000187941">
    <property type="component" value="Chromosome"/>
</dbReference>